<dbReference type="STRING" id="717606.PaecuDRAFT_0063"/>
<reference evidence="1 2" key="1">
    <citation type="submission" date="2010-07" db="EMBL/GenBank/DDBJ databases">
        <title>The draft genome of Paenibacillus curdlanolyticus YK9.</title>
        <authorList>
            <consortium name="US DOE Joint Genome Institute (JGI-PGF)"/>
            <person name="Lucas S."/>
            <person name="Copeland A."/>
            <person name="Lapidus A."/>
            <person name="Cheng J.-F."/>
            <person name="Bruce D."/>
            <person name="Goodwin L."/>
            <person name="Pitluck S."/>
            <person name="Land M.L."/>
            <person name="Hauser L."/>
            <person name="Chang Y.-J."/>
            <person name="Jeffries C."/>
            <person name="Anderson I.J."/>
            <person name="Johnson E."/>
            <person name="Loganathan U."/>
            <person name="Mulhopadhyay B."/>
            <person name="Kyrpides N."/>
            <person name="Woyke T.J."/>
        </authorList>
    </citation>
    <scope>NUCLEOTIDE SEQUENCE [LARGE SCALE GENOMIC DNA]</scope>
    <source>
        <strain evidence="1 2">YK9</strain>
    </source>
</reference>
<evidence type="ECO:0000313" key="1">
    <source>
        <dbReference type="EMBL" id="EFM12552.1"/>
    </source>
</evidence>
<dbReference type="EMBL" id="AEDD01000001">
    <property type="protein sequence ID" value="EFM12552.1"/>
    <property type="molecule type" value="Genomic_DNA"/>
</dbReference>
<proteinExistence type="predicted"/>
<gene>
    <name evidence="1" type="ORF">PaecuDRAFT_0063</name>
</gene>
<sequence length="114" mass="13057">MARSICDKVSDLSLDNVMLQIDYEEGHGHLHLGYRIHEVRVPDVPADCGDAFVLADWRKFMSNGIRFHGGNKRMSKDRKNPSDEIWRVFRFFSCHNIQTSLVLYANAQRGSGFG</sequence>
<organism evidence="1 2">
    <name type="scientific">Paenibacillus curdlanolyticus YK9</name>
    <dbReference type="NCBI Taxonomy" id="717606"/>
    <lineage>
        <taxon>Bacteria</taxon>
        <taxon>Bacillati</taxon>
        <taxon>Bacillota</taxon>
        <taxon>Bacilli</taxon>
        <taxon>Bacillales</taxon>
        <taxon>Paenibacillaceae</taxon>
        <taxon>Paenibacillus</taxon>
    </lineage>
</organism>
<evidence type="ECO:0000313" key="2">
    <source>
        <dbReference type="Proteomes" id="UP000005387"/>
    </source>
</evidence>
<accession>E0I4M1</accession>
<dbReference type="Proteomes" id="UP000005387">
    <property type="component" value="Unassembled WGS sequence"/>
</dbReference>
<name>E0I4M1_9BACL</name>
<protein>
    <submittedName>
        <fullName evidence="1">Uncharacterized protein</fullName>
    </submittedName>
</protein>
<dbReference type="AlphaFoldDB" id="E0I4M1"/>
<keyword evidence="2" id="KW-1185">Reference proteome</keyword>